<dbReference type="STRING" id="499555.BJL86_2354"/>
<dbReference type="Gene3D" id="3.20.20.60">
    <property type="entry name" value="Phosphoenolpyruvate-binding domains"/>
    <property type="match status" value="1"/>
</dbReference>
<evidence type="ECO:0000256" key="5">
    <source>
        <dbReference type="PIRSR" id="PIRSR015582-2"/>
    </source>
</evidence>
<dbReference type="SUPFAM" id="SSF51621">
    <property type="entry name" value="Phosphoenolpyruvate/pyruvate domain"/>
    <property type="match status" value="1"/>
</dbReference>
<feature type="binding site" evidence="4">
    <location>
        <position position="124"/>
    </location>
    <ligand>
        <name>substrate</name>
    </ligand>
</feature>
<evidence type="ECO:0000313" key="8">
    <source>
        <dbReference type="EMBL" id="HJE90438.1"/>
    </source>
</evidence>
<reference evidence="7 9" key="1">
    <citation type="submission" date="2016-06" db="EMBL/GenBank/DDBJ databases">
        <title>Complete genome sequence of a saline-alkali tolerant type strain Dietzia timorensis ID05-A0528T.</title>
        <authorList>
            <person name="Wu X."/>
        </authorList>
    </citation>
    <scope>NUCLEOTIDE SEQUENCE [LARGE SCALE GENOMIC DNA]</scope>
    <source>
        <strain evidence="7 9">ID05-A0528</strain>
    </source>
</reference>
<evidence type="ECO:0000256" key="2">
    <source>
        <dbReference type="ARBA" id="ARBA00022723"/>
    </source>
</evidence>
<protein>
    <submittedName>
        <fullName evidence="7">Citrate lyase subunit beta-like protein</fullName>
    </submittedName>
    <submittedName>
        <fullName evidence="8">CoA ester lyase</fullName>
    </submittedName>
</protein>
<evidence type="ECO:0000256" key="4">
    <source>
        <dbReference type="PIRSR" id="PIRSR015582-1"/>
    </source>
</evidence>
<comment type="cofactor">
    <cofactor evidence="1">
        <name>Mg(2+)</name>
        <dbReference type="ChEBI" id="CHEBI:18420"/>
    </cofactor>
</comment>
<dbReference type="InterPro" id="IPR040442">
    <property type="entry name" value="Pyrv_kinase-like_dom_sf"/>
</dbReference>
<dbReference type="EMBL" id="DYXM01000103">
    <property type="protein sequence ID" value="HJE90438.1"/>
    <property type="molecule type" value="Genomic_DNA"/>
</dbReference>
<sequence>MSPIHTISPAIARSWLLLPANKPAHFDAAVASEMDVVLLDVEDGVPAAEKVTAREHVRDWLKDGGKAWIRINDVRSPEWEKDLEMLGNLPNLQGVMLAKTENSEHVSLTAARLREGTPIVALVESADGLAAATHIAKTKPVVRLAFGIGDYRRDTGIGSSPLALAYTRSQFVVSSRVARVAPPIDGPTISNEVAVLREAAEHAVEMGMTGKLCLRVDQAPYINEVLSPSAADVSWAESVIEELGQGGERAKDGSDLPRLARAQKISRLAHAFAATD</sequence>
<dbReference type="PANTHER" id="PTHR32308">
    <property type="entry name" value="LYASE BETA SUBUNIT, PUTATIVE (AFU_ORTHOLOGUE AFUA_4G13030)-RELATED"/>
    <property type="match status" value="1"/>
</dbReference>
<dbReference type="InterPro" id="IPR015813">
    <property type="entry name" value="Pyrv/PenolPyrv_kinase-like_dom"/>
</dbReference>
<dbReference type="RefSeq" id="WP_067475963.1">
    <property type="nucleotide sequence ID" value="NZ_CP015961.1"/>
</dbReference>
<keyword evidence="3 5" id="KW-0460">Magnesium</keyword>
<proteinExistence type="predicted"/>
<gene>
    <name evidence="7" type="ORF">BJL86_2354</name>
    <name evidence="8" type="ORF">K8V11_05465</name>
</gene>
<dbReference type="OrthoDB" id="4322898at2"/>
<dbReference type="InterPro" id="IPR011206">
    <property type="entry name" value="Citrate_lyase_beta/mcl1/mcl2"/>
</dbReference>
<organism evidence="7 9">
    <name type="scientific">Dietzia timorensis</name>
    <dbReference type="NCBI Taxonomy" id="499555"/>
    <lineage>
        <taxon>Bacteria</taxon>
        <taxon>Bacillati</taxon>
        <taxon>Actinomycetota</taxon>
        <taxon>Actinomycetes</taxon>
        <taxon>Mycobacteriales</taxon>
        <taxon>Dietziaceae</taxon>
        <taxon>Dietzia</taxon>
    </lineage>
</organism>
<name>A0A173LNA7_9ACTN</name>
<dbReference type="KEGG" id="dtm:BJL86_2354"/>
<dbReference type="PIRSF" id="PIRSF015582">
    <property type="entry name" value="Cit_lyase_B"/>
    <property type="match status" value="1"/>
</dbReference>
<evidence type="ECO:0000259" key="6">
    <source>
        <dbReference type="Pfam" id="PF03328"/>
    </source>
</evidence>
<feature type="domain" description="HpcH/HpaI aldolase/citrate lyase" evidence="6">
    <location>
        <begin position="13"/>
        <end position="214"/>
    </location>
</feature>
<keyword evidence="2 5" id="KW-0479">Metal-binding</keyword>
<feature type="binding site" evidence="5">
    <location>
        <position position="124"/>
    </location>
    <ligand>
        <name>Mg(2+)</name>
        <dbReference type="ChEBI" id="CHEBI:18420"/>
    </ligand>
</feature>
<accession>A0A173LNA7</accession>
<evidence type="ECO:0000313" key="7">
    <source>
        <dbReference type="EMBL" id="ANI93118.1"/>
    </source>
</evidence>
<dbReference type="GO" id="GO:0006107">
    <property type="term" value="P:oxaloacetate metabolic process"/>
    <property type="evidence" value="ECO:0007669"/>
    <property type="project" value="TreeGrafter"/>
</dbReference>
<dbReference type="GO" id="GO:0000287">
    <property type="term" value="F:magnesium ion binding"/>
    <property type="evidence" value="ECO:0007669"/>
    <property type="project" value="TreeGrafter"/>
</dbReference>
<dbReference type="EMBL" id="CP015961">
    <property type="protein sequence ID" value="ANI93118.1"/>
    <property type="molecule type" value="Genomic_DNA"/>
</dbReference>
<evidence type="ECO:0000256" key="1">
    <source>
        <dbReference type="ARBA" id="ARBA00001946"/>
    </source>
</evidence>
<evidence type="ECO:0000256" key="3">
    <source>
        <dbReference type="ARBA" id="ARBA00022842"/>
    </source>
</evidence>
<evidence type="ECO:0000313" key="9">
    <source>
        <dbReference type="Proteomes" id="UP000186104"/>
    </source>
</evidence>
<dbReference type="Proteomes" id="UP000776650">
    <property type="component" value="Unassembled WGS sequence"/>
</dbReference>
<dbReference type="Pfam" id="PF03328">
    <property type="entry name" value="HpcH_HpaI"/>
    <property type="match status" value="1"/>
</dbReference>
<dbReference type="PANTHER" id="PTHR32308:SF10">
    <property type="entry name" value="CITRATE LYASE SUBUNIT BETA"/>
    <property type="match status" value="1"/>
</dbReference>
<dbReference type="AlphaFoldDB" id="A0A173LNA7"/>
<keyword evidence="7" id="KW-0456">Lyase</keyword>
<reference evidence="8" key="3">
    <citation type="submission" date="2021-09" db="EMBL/GenBank/DDBJ databases">
        <authorList>
            <person name="Gilroy R."/>
        </authorList>
    </citation>
    <scope>NUCLEOTIDE SEQUENCE</scope>
    <source>
        <strain evidence="8">ChiGjej1B1-18357</strain>
    </source>
</reference>
<dbReference type="InterPro" id="IPR005000">
    <property type="entry name" value="Aldolase/citrate-lyase_domain"/>
</dbReference>
<feature type="binding site" evidence="4">
    <location>
        <position position="70"/>
    </location>
    <ligand>
        <name>substrate</name>
    </ligand>
</feature>
<dbReference type="Proteomes" id="UP000186104">
    <property type="component" value="Chromosome"/>
</dbReference>
<feature type="binding site" evidence="5">
    <location>
        <position position="150"/>
    </location>
    <ligand>
        <name>Mg(2+)</name>
        <dbReference type="ChEBI" id="CHEBI:18420"/>
    </ligand>
</feature>
<dbReference type="GO" id="GO:0016829">
    <property type="term" value="F:lyase activity"/>
    <property type="evidence" value="ECO:0007669"/>
    <property type="project" value="UniProtKB-KW"/>
</dbReference>
<keyword evidence="9" id="KW-1185">Reference proteome</keyword>
<reference evidence="8" key="2">
    <citation type="journal article" date="2021" name="PeerJ">
        <title>Extensive microbial diversity within the chicken gut microbiome revealed by metagenomics and culture.</title>
        <authorList>
            <person name="Gilroy R."/>
            <person name="Ravi A."/>
            <person name="Getino M."/>
            <person name="Pursley I."/>
            <person name="Horton D.L."/>
            <person name="Alikhan N.F."/>
            <person name="Baker D."/>
            <person name="Gharbi K."/>
            <person name="Hall N."/>
            <person name="Watson M."/>
            <person name="Adriaenssens E.M."/>
            <person name="Foster-Nyarko E."/>
            <person name="Jarju S."/>
            <person name="Secka A."/>
            <person name="Antonio M."/>
            <person name="Oren A."/>
            <person name="Chaudhuri R.R."/>
            <person name="La Ragione R."/>
            <person name="Hildebrand F."/>
            <person name="Pallen M.J."/>
        </authorList>
    </citation>
    <scope>NUCLEOTIDE SEQUENCE</scope>
    <source>
        <strain evidence="8">ChiGjej1B1-18357</strain>
    </source>
</reference>